<gene>
    <name evidence="2" type="ORF">C3F09_02755</name>
</gene>
<dbReference type="Proteomes" id="UP000250918">
    <property type="component" value="Unassembled WGS sequence"/>
</dbReference>
<evidence type="ECO:0000259" key="1">
    <source>
        <dbReference type="PROSITE" id="PS51462"/>
    </source>
</evidence>
<dbReference type="EMBL" id="PQAP01000011">
    <property type="protein sequence ID" value="PWB75298.1"/>
    <property type="molecule type" value="Genomic_DNA"/>
</dbReference>
<dbReference type="Pfam" id="PF00293">
    <property type="entry name" value="NUDIX"/>
    <property type="match status" value="1"/>
</dbReference>
<sequence>MSEFDDSRIEVVSPGVNIAVVKKDDDGWKMLVLRRADTGSYPGCWGLLTGRKERNEVVAQIVERELKARVGLTAQRIWATEYLIRFYEPEFDQIWIMPLVVAVVDADAQVVLQPEHNGFRWLDPFGAKKQVTWKNLVRAIEDVAEELEVYPARTWVELVTG</sequence>
<dbReference type="InterPro" id="IPR015797">
    <property type="entry name" value="NUDIX_hydrolase-like_dom_sf"/>
</dbReference>
<dbReference type="SUPFAM" id="SSF55811">
    <property type="entry name" value="Nudix"/>
    <property type="match status" value="1"/>
</dbReference>
<evidence type="ECO:0000313" key="2">
    <source>
        <dbReference type="EMBL" id="PWB75298.1"/>
    </source>
</evidence>
<proteinExistence type="predicted"/>
<organism evidence="2 3">
    <name type="scientific">candidate division GN15 bacterium</name>
    <dbReference type="NCBI Taxonomy" id="2072418"/>
    <lineage>
        <taxon>Bacteria</taxon>
        <taxon>candidate division GN15</taxon>
    </lineage>
</organism>
<dbReference type="Gene3D" id="3.90.79.10">
    <property type="entry name" value="Nucleoside Triphosphate Pyrophosphohydrolase"/>
    <property type="match status" value="1"/>
</dbReference>
<name>A0A855X419_9BACT</name>
<comment type="caution">
    <text evidence="2">The sequence shown here is derived from an EMBL/GenBank/DDBJ whole genome shotgun (WGS) entry which is preliminary data.</text>
</comment>
<dbReference type="PROSITE" id="PS51462">
    <property type="entry name" value="NUDIX"/>
    <property type="match status" value="1"/>
</dbReference>
<dbReference type="InterPro" id="IPR000086">
    <property type="entry name" value="NUDIX_hydrolase_dom"/>
</dbReference>
<feature type="domain" description="Nudix hydrolase" evidence="1">
    <location>
        <begin position="11"/>
        <end position="145"/>
    </location>
</feature>
<reference evidence="2 3" key="1">
    <citation type="journal article" date="2018" name="ISME J.">
        <title>A methanotrophic archaeon couples anaerobic oxidation of methane to Fe(III) reduction.</title>
        <authorList>
            <person name="Cai C."/>
            <person name="Leu A.O."/>
            <person name="Xie G.J."/>
            <person name="Guo J."/>
            <person name="Feng Y."/>
            <person name="Zhao J.X."/>
            <person name="Tyson G.W."/>
            <person name="Yuan Z."/>
            <person name="Hu S."/>
        </authorList>
    </citation>
    <scope>NUCLEOTIDE SEQUENCE [LARGE SCALE GENOMIC DNA]</scope>
    <source>
        <strain evidence="2">FeB_12</strain>
    </source>
</reference>
<protein>
    <recommendedName>
        <fullName evidence="1">Nudix hydrolase domain-containing protein</fullName>
    </recommendedName>
</protein>
<evidence type="ECO:0000313" key="3">
    <source>
        <dbReference type="Proteomes" id="UP000250918"/>
    </source>
</evidence>
<dbReference type="AlphaFoldDB" id="A0A855X419"/>
<accession>A0A855X419</accession>